<dbReference type="Pfam" id="PF20068">
    <property type="entry name" value="Amphi-Trp"/>
    <property type="match status" value="1"/>
</dbReference>
<dbReference type="Proteomes" id="UP000093928">
    <property type="component" value="Unassembled WGS sequence"/>
</dbReference>
<accession>A0A1A3PB84</accession>
<protein>
    <recommendedName>
        <fullName evidence="1">Amphi-Trp domain-containing protein</fullName>
    </recommendedName>
</protein>
<comment type="caution">
    <text evidence="2">The sequence shown here is derived from an EMBL/GenBank/DDBJ whole genome shotgun (WGS) entry which is preliminary data.</text>
</comment>
<evidence type="ECO:0000313" key="2">
    <source>
        <dbReference type="EMBL" id="OBK31406.1"/>
    </source>
</evidence>
<sequence length="107" mass="11720">MERSHLKQGEDVNTGRLLKSKRQFSRDELAGLLESIAGRIREGSLTLGEGSEAIAMDLPTTFSVEIEVEDSGRRQLKRELELEIEWPVEADGTPIDASGSTSGFTVS</sequence>
<gene>
    <name evidence="2" type="ORF">A5634_14335</name>
</gene>
<evidence type="ECO:0000313" key="3">
    <source>
        <dbReference type="Proteomes" id="UP000093928"/>
    </source>
</evidence>
<name>A0A1A3PB84_MYCAS</name>
<dbReference type="InterPro" id="IPR027598">
    <property type="entry name" value="Amphi-Trp_dom"/>
</dbReference>
<dbReference type="EMBL" id="LZLS01000007">
    <property type="protein sequence ID" value="OBK31406.1"/>
    <property type="molecule type" value="Genomic_DNA"/>
</dbReference>
<dbReference type="AlphaFoldDB" id="A0A1A3PB84"/>
<proteinExistence type="predicted"/>
<dbReference type="NCBIfam" id="TIGR04354">
    <property type="entry name" value="amphi-Trp"/>
    <property type="match status" value="1"/>
</dbReference>
<organism evidence="2 3">
    <name type="scientific">Mycobacterium asiaticum</name>
    <dbReference type="NCBI Taxonomy" id="1790"/>
    <lineage>
        <taxon>Bacteria</taxon>
        <taxon>Bacillati</taxon>
        <taxon>Actinomycetota</taxon>
        <taxon>Actinomycetes</taxon>
        <taxon>Mycobacteriales</taxon>
        <taxon>Mycobacteriaceae</taxon>
        <taxon>Mycobacterium</taxon>
    </lineage>
</organism>
<feature type="domain" description="Amphi-Trp" evidence="1">
    <location>
        <begin position="17"/>
        <end position="94"/>
    </location>
</feature>
<evidence type="ECO:0000259" key="1">
    <source>
        <dbReference type="Pfam" id="PF20068"/>
    </source>
</evidence>
<reference evidence="2 3" key="1">
    <citation type="submission" date="2016-06" db="EMBL/GenBank/DDBJ databases">
        <authorList>
            <person name="Kjaerup R.B."/>
            <person name="Dalgaard T.S."/>
            <person name="Juul-Madsen H.R."/>
        </authorList>
    </citation>
    <scope>NUCLEOTIDE SEQUENCE [LARGE SCALE GENOMIC DNA]</scope>
    <source>
        <strain evidence="2 3">1165133.8</strain>
    </source>
</reference>